<comment type="caution">
    <text evidence="3">The sequence shown here is derived from an EMBL/GenBank/DDBJ whole genome shotgun (WGS) entry which is preliminary data.</text>
</comment>
<gene>
    <name evidence="3" type="ORF">GEV37_10160</name>
</gene>
<dbReference type="PANTHER" id="PTHR34136">
    <property type="match status" value="1"/>
</dbReference>
<organism evidence="3 4">
    <name type="scientific">Vreelandella malpeensis</name>
    <dbReference type="NCBI Taxonomy" id="1172368"/>
    <lineage>
        <taxon>Bacteria</taxon>
        <taxon>Pseudomonadati</taxon>
        <taxon>Pseudomonadota</taxon>
        <taxon>Gammaproteobacteria</taxon>
        <taxon>Oceanospirillales</taxon>
        <taxon>Halomonadaceae</taxon>
        <taxon>Vreelandella</taxon>
    </lineage>
</organism>
<dbReference type="PANTHER" id="PTHR34136:SF1">
    <property type="entry name" value="UDP-N-ACETYL-D-MANNOSAMINURONIC ACID TRANSFERASE"/>
    <property type="match status" value="1"/>
</dbReference>
<keyword evidence="1" id="KW-0328">Glycosyltransferase</keyword>
<keyword evidence="2" id="KW-0808">Transferase</keyword>
<evidence type="ECO:0000313" key="3">
    <source>
        <dbReference type="EMBL" id="MCB8889476.1"/>
    </source>
</evidence>
<dbReference type="RefSeq" id="WP_227390153.1">
    <property type="nucleotide sequence ID" value="NZ_JBHSCJ010000002.1"/>
</dbReference>
<evidence type="ECO:0000313" key="4">
    <source>
        <dbReference type="Proteomes" id="UP001319882"/>
    </source>
</evidence>
<dbReference type="Proteomes" id="UP001319882">
    <property type="component" value="Unassembled WGS sequence"/>
</dbReference>
<proteinExistence type="predicted"/>
<accession>A0ABS8DTB4</accession>
<reference evidence="3 4" key="1">
    <citation type="journal article" date="2021" name="Sci. Rep.">
        <title>Genome analysis of a halophilic bacterium Halomonas malpeensis YU-PRIM-29(T) reveals its exopolysaccharide and pigment producing capabilities.</title>
        <authorList>
            <person name="Athmika"/>
            <person name="Ghate S.D."/>
            <person name="Arun A.B."/>
            <person name="Rao S.S."/>
            <person name="Kumar S.T.A."/>
            <person name="Kandiyil M.K."/>
            <person name="Saptami K."/>
            <person name="Rekha P.D."/>
        </authorList>
    </citation>
    <scope>NUCLEOTIDE SEQUENCE [LARGE SCALE GENOMIC DNA]</scope>
    <source>
        <strain evidence="4">prim 29</strain>
    </source>
</reference>
<protein>
    <submittedName>
        <fullName evidence="3">WecB/TagA/CpsF family glycosyltransferase</fullName>
    </submittedName>
</protein>
<dbReference type="CDD" id="cd06533">
    <property type="entry name" value="Glyco_transf_WecG_TagA"/>
    <property type="match status" value="1"/>
</dbReference>
<dbReference type="EMBL" id="WHVL01000004">
    <property type="protein sequence ID" value="MCB8889476.1"/>
    <property type="molecule type" value="Genomic_DNA"/>
</dbReference>
<name>A0ABS8DTB4_9GAMM</name>
<keyword evidence="4" id="KW-1185">Reference proteome</keyword>
<evidence type="ECO:0000256" key="1">
    <source>
        <dbReference type="ARBA" id="ARBA00022676"/>
    </source>
</evidence>
<sequence length="225" mass="25941">MKMKLEQRFVLQSGECCTFINPFSLGVVSEELDQRECERLKFYTDGIAIVLYARLFKNKRVERVSFDDTSIAPVVFGDAVTNHLRVCLVGGTPENIVEATRLLKEKYPGLDIVLSRSGYFDSEQERAEFLDQAMTLDVLIVGMGAGKQERILLDMQDKGWSGSGYTCGGYLDQLVQAKGGDYYPDFIDRYHLRWLYRILKEPRRLVARYFVYYPYYLLKFGKNIG</sequence>
<dbReference type="InterPro" id="IPR004629">
    <property type="entry name" value="WecG_TagA_CpsF"/>
</dbReference>
<dbReference type="Pfam" id="PF03808">
    <property type="entry name" value="Glyco_tran_WecG"/>
    <property type="match status" value="1"/>
</dbReference>
<evidence type="ECO:0000256" key="2">
    <source>
        <dbReference type="ARBA" id="ARBA00022679"/>
    </source>
</evidence>